<dbReference type="InterPro" id="IPR033913">
    <property type="entry name" value="MTH1175_dom"/>
</dbReference>
<gene>
    <name evidence="3" type="ordered locus">Desal_1587</name>
</gene>
<evidence type="ECO:0000256" key="1">
    <source>
        <dbReference type="SAM" id="MobiDB-lite"/>
    </source>
</evidence>
<protein>
    <submittedName>
        <fullName evidence="3">Dinitrogenase iron-molybdenum cofactor biosynthesis protein</fullName>
    </submittedName>
</protein>
<dbReference type="PANTHER" id="PTHR42983:SF1">
    <property type="entry name" value="IRON-MOLYBDENUM PROTEIN"/>
    <property type="match status" value="1"/>
</dbReference>
<dbReference type="PANTHER" id="PTHR42983">
    <property type="entry name" value="DINITROGENASE IRON-MOLYBDENUM COFACTOR PROTEIN-RELATED"/>
    <property type="match status" value="1"/>
</dbReference>
<feature type="domain" description="Dinitrogenase iron-molybdenum cofactor biosynthesis" evidence="2">
    <location>
        <begin position="13"/>
        <end position="103"/>
    </location>
</feature>
<name>C6BSH3_MARSD</name>
<dbReference type="eggNOG" id="COG1433">
    <property type="taxonomic scope" value="Bacteria"/>
</dbReference>
<dbReference type="SUPFAM" id="SSF53146">
    <property type="entry name" value="Nitrogenase accessory factor-like"/>
    <property type="match status" value="1"/>
</dbReference>
<feature type="compositionally biased region" description="Gly residues" evidence="1">
    <location>
        <begin position="126"/>
        <end position="164"/>
    </location>
</feature>
<dbReference type="InterPro" id="IPR036105">
    <property type="entry name" value="DiNase_FeMo-co_biosyn_sf"/>
</dbReference>
<sequence length="164" mass="16610">MLIAVSANNSNLDDQFEPRFGRAAGFVIFNSETGESRFIDNSVNAQVAGGAGLQTAQLLADQGVNSVISGTFGPKAEQALQAGHIEMVTVQSGTVRELVENYVAEVSGGGQPVADLKRSPNSLSRFGGGCRRMGGTGRGMGMAGGGRGMGGGGRGMGGGGMGRR</sequence>
<dbReference type="InterPro" id="IPR003731">
    <property type="entry name" value="Di-Nase_FeMo-co_biosynth"/>
</dbReference>
<reference evidence="3 4" key="1">
    <citation type="submission" date="2009-06" db="EMBL/GenBank/DDBJ databases">
        <title>Complete sequence of Desulfovibrio salexigens DSM 2638.</title>
        <authorList>
            <consortium name="US DOE Joint Genome Institute"/>
            <person name="Lucas S."/>
            <person name="Copeland A."/>
            <person name="Lapidus A."/>
            <person name="Glavina del Rio T."/>
            <person name="Tice H."/>
            <person name="Bruce D."/>
            <person name="Goodwin L."/>
            <person name="Pitluck S."/>
            <person name="Munk A.C."/>
            <person name="Brettin T."/>
            <person name="Detter J.C."/>
            <person name="Han C."/>
            <person name="Tapia R."/>
            <person name="Larimer F."/>
            <person name="Land M."/>
            <person name="Hauser L."/>
            <person name="Kyrpides N."/>
            <person name="Anderson I."/>
            <person name="Wall J.D."/>
            <person name="Arkin A.P."/>
            <person name="Dehal P."/>
            <person name="Chivian D."/>
            <person name="Giles B."/>
            <person name="Hazen T.C."/>
        </authorList>
    </citation>
    <scope>NUCLEOTIDE SEQUENCE [LARGE SCALE GENOMIC DNA]</scope>
    <source>
        <strain evidence="4">ATCC 14822 / DSM 2638 / NCIMB 8403 / VKM B-1763</strain>
    </source>
</reference>
<proteinExistence type="predicted"/>
<dbReference type="HOGENOM" id="CLU_104194_0_0_7"/>
<dbReference type="CDD" id="cd00851">
    <property type="entry name" value="MTH1175"/>
    <property type="match status" value="1"/>
</dbReference>
<keyword evidence="4" id="KW-1185">Reference proteome</keyword>
<dbReference type="STRING" id="526222.Desal_1587"/>
<dbReference type="KEGG" id="dsa:Desal_1587"/>
<evidence type="ECO:0000313" key="3">
    <source>
        <dbReference type="EMBL" id="ACS79649.1"/>
    </source>
</evidence>
<feature type="region of interest" description="Disordered" evidence="1">
    <location>
        <begin position="124"/>
        <end position="164"/>
    </location>
</feature>
<dbReference type="Pfam" id="PF02579">
    <property type="entry name" value="Nitro_FeMo-Co"/>
    <property type="match status" value="1"/>
</dbReference>
<accession>C6BSH3</accession>
<dbReference type="AlphaFoldDB" id="C6BSH3"/>
<dbReference type="Proteomes" id="UP000002601">
    <property type="component" value="Chromosome"/>
</dbReference>
<evidence type="ECO:0000313" key="4">
    <source>
        <dbReference type="Proteomes" id="UP000002601"/>
    </source>
</evidence>
<organism evidence="3 4">
    <name type="scientific">Maridesulfovibrio salexigens (strain ATCC 14822 / DSM 2638 / NCIMB 8403 / VKM B-1763)</name>
    <name type="common">Desulfovibrio salexigens</name>
    <dbReference type="NCBI Taxonomy" id="526222"/>
    <lineage>
        <taxon>Bacteria</taxon>
        <taxon>Pseudomonadati</taxon>
        <taxon>Thermodesulfobacteriota</taxon>
        <taxon>Desulfovibrionia</taxon>
        <taxon>Desulfovibrionales</taxon>
        <taxon>Desulfovibrionaceae</taxon>
        <taxon>Maridesulfovibrio</taxon>
    </lineage>
</organism>
<evidence type="ECO:0000259" key="2">
    <source>
        <dbReference type="Pfam" id="PF02579"/>
    </source>
</evidence>
<dbReference type="EMBL" id="CP001649">
    <property type="protein sequence ID" value="ACS79649.1"/>
    <property type="molecule type" value="Genomic_DNA"/>
</dbReference>
<dbReference type="Gene3D" id="3.30.420.130">
    <property type="entry name" value="Dinitrogenase iron-molybdenum cofactor biosynthesis domain"/>
    <property type="match status" value="1"/>
</dbReference>
<dbReference type="RefSeq" id="WP_015851467.1">
    <property type="nucleotide sequence ID" value="NC_012881.1"/>
</dbReference>